<dbReference type="EMBL" id="QGNW01001352">
    <property type="protein sequence ID" value="RVW44461.1"/>
    <property type="molecule type" value="Genomic_DNA"/>
</dbReference>
<reference evidence="1 2" key="1">
    <citation type="journal article" date="2018" name="PLoS Genet.">
        <title>Population sequencing reveals clonal diversity and ancestral inbreeding in the grapevine cultivar Chardonnay.</title>
        <authorList>
            <person name="Roach M.J."/>
            <person name="Johnson D.L."/>
            <person name="Bohlmann J."/>
            <person name="van Vuuren H.J."/>
            <person name="Jones S.J."/>
            <person name="Pretorius I.S."/>
            <person name="Schmidt S.A."/>
            <person name="Borneman A.R."/>
        </authorList>
    </citation>
    <scope>NUCLEOTIDE SEQUENCE [LARGE SCALE GENOMIC DNA]</scope>
    <source>
        <strain evidence="2">cv. Chardonnay</strain>
        <tissue evidence="1">Leaf</tissue>
    </source>
</reference>
<dbReference type="AlphaFoldDB" id="A0A438E9L7"/>
<proteinExistence type="predicted"/>
<gene>
    <name evidence="1" type="ORF">CK203_113977</name>
</gene>
<organism evidence="1 2">
    <name type="scientific">Vitis vinifera</name>
    <name type="common">Grape</name>
    <dbReference type="NCBI Taxonomy" id="29760"/>
    <lineage>
        <taxon>Eukaryota</taxon>
        <taxon>Viridiplantae</taxon>
        <taxon>Streptophyta</taxon>
        <taxon>Embryophyta</taxon>
        <taxon>Tracheophyta</taxon>
        <taxon>Spermatophyta</taxon>
        <taxon>Magnoliopsida</taxon>
        <taxon>eudicotyledons</taxon>
        <taxon>Gunneridae</taxon>
        <taxon>Pentapetalae</taxon>
        <taxon>rosids</taxon>
        <taxon>Vitales</taxon>
        <taxon>Vitaceae</taxon>
        <taxon>Viteae</taxon>
        <taxon>Vitis</taxon>
    </lineage>
</organism>
<dbReference type="Proteomes" id="UP000288805">
    <property type="component" value="Unassembled WGS sequence"/>
</dbReference>
<sequence>MEVMDDLNVPIALRKGTKSCTLHPISNFVSFHRLLPSFKTFTSNVCSIDIPKTVQEALEFPKWRGAVLEEMKALEKNGTWQIMELPRGKTSVGCKWQSSIKLMELCEKYKARLAAKVEIGQLKTLLPKEFEDKGLRSFKVFSWNGVELARLSRGISVSQRKYTLDMLQELGMLRCKIGDIPIEPNRKLGLLKKSKTVDRERYQRLIGVYLSHMRSDIAFAMSVRSKKQLVMARSSVEAEYKVIARKDGSTARCSHSLRGVRFESWAYQIHSSRGRAHVLVAFTSFAKQTIDISASQLVDGSVFVKYVPQILNALLKVLASQPPFSVQFQWHTGWFLQKLLAFQEEKLVDNDFHLFNVRIELGLYMLQELLY</sequence>
<evidence type="ECO:0000313" key="2">
    <source>
        <dbReference type="Proteomes" id="UP000288805"/>
    </source>
</evidence>
<evidence type="ECO:0000313" key="1">
    <source>
        <dbReference type="EMBL" id="RVW44461.1"/>
    </source>
</evidence>
<name>A0A438E9L7_VITVI</name>
<protein>
    <recommendedName>
        <fullName evidence="3">Mitochondrial protein</fullName>
    </recommendedName>
</protein>
<accession>A0A438E9L7</accession>
<comment type="caution">
    <text evidence="1">The sequence shown here is derived from an EMBL/GenBank/DDBJ whole genome shotgun (WGS) entry which is preliminary data.</text>
</comment>
<evidence type="ECO:0008006" key="3">
    <source>
        <dbReference type="Google" id="ProtNLM"/>
    </source>
</evidence>